<evidence type="ECO:0000313" key="2">
    <source>
        <dbReference type="Proteomes" id="UP000239711"/>
    </source>
</evidence>
<reference evidence="1 2" key="1">
    <citation type="submission" date="2018-02" db="EMBL/GenBank/DDBJ databases">
        <title>The draft genome of Sphingobacterium sp. 5JN-11.</title>
        <authorList>
            <person name="Liu L."/>
            <person name="Li L."/>
            <person name="Liang L."/>
            <person name="Zhang X."/>
            <person name="Wang T."/>
        </authorList>
    </citation>
    <scope>NUCLEOTIDE SEQUENCE [LARGE SCALE GENOMIC DNA]</scope>
    <source>
        <strain evidence="1 2">5JN-11</strain>
    </source>
</reference>
<dbReference type="InterPro" id="IPR052996">
    <property type="entry name" value="Carb_Metab_Mutarotase"/>
</dbReference>
<dbReference type="AlphaFoldDB" id="A0A2S9J0H5"/>
<protein>
    <submittedName>
        <fullName evidence="1">L-fucose mutarotase</fullName>
    </submittedName>
</protein>
<dbReference type="SUPFAM" id="SSF54909">
    <property type="entry name" value="Dimeric alpha+beta barrel"/>
    <property type="match status" value="1"/>
</dbReference>
<sequence>MKRYALALDLLDDPKLIAEYDAHHRSVWPEIRASITHAGIENMEIYRFGNRLFMTMDVHDEFSFEKKSELDSMNPKVQEWETLMWRYQQAVPGAKPGEKWVLMDKIFEL</sequence>
<dbReference type="InterPro" id="IPR008000">
    <property type="entry name" value="Rham/fucose_mutarotase"/>
</dbReference>
<dbReference type="Pfam" id="PF05336">
    <property type="entry name" value="rhaM"/>
    <property type="match status" value="1"/>
</dbReference>
<keyword evidence="2" id="KW-1185">Reference proteome</keyword>
<dbReference type="Gene3D" id="3.30.70.100">
    <property type="match status" value="1"/>
</dbReference>
<dbReference type="PANTHER" id="PTHR43239:SF1">
    <property type="entry name" value="UPF0734 PROTEIN DDB_G0273871_DDB_G0273177"/>
    <property type="match status" value="1"/>
</dbReference>
<gene>
    <name evidence="1" type="ORF">C5745_15985</name>
</gene>
<name>A0A2S9J0H5_9SPHI</name>
<evidence type="ECO:0000313" key="1">
    <source>
        <dbReference type="EMBL" id="PRD46286.1"/>
    </source>
</evidence>
<organism evidence="1 2">
    <name type="scientific">Sphingobacterium haloxyli</name>
    <dbReference type="NCBI Taxonomy" id="2100533"/>
    <lineage>
        <taxon>Bacteria</taxon>
        <taxon>Pseudomonadati</taxon>
        <taxon>Bacteroidota</taxon>
        <taxon>Sphingobacteriia</taxon>
        <taxon>Sphingobacteriales</taxon>
        <taxon>Sphingobacteriaceae</taxon>
        <taxon>Sphingobacterium</taxon>
    </lineage>
</organism>
<dbReference type="OrthoDB" id="1430580at2"/>
<dbReference type="PANTHER" id="PTHR43239">
    <property type="entry name" value="UPF0734 PROTEIN DDB_G0273871/DDB_G0273177"/>
    <property type="match status" value="1"/>
</dbReference>
<dbReference type="Proteomes" id="UP000239711">
    <property type="component" value="Unassembled WGS sequence"/>
</dbReference>
<dbReference type="InterPro" id="IPR011008">
    <property type="entry name" value="Dimeric_a/b-barrel"/>
</dbReference>
<dbReference type="EMBL" id="PVBQ01000015">
    <property type="protein sequence ID" value="PRD46286.1"/>
    <property type="molecule type" value="Genomic_DNA"/>
</dbReference>
<dbReference type="RefSeq" id="WP_105718019.1">
    <property type="nucleotide sequence ID" value="NZ_PVBQ01000015.1"/>
</dbReference>
<dbReference type="GO" id="GO:0016857">
    <property type="term" value="F:racemase and epimerase activity, acting on carbohydrates and derivatives"/>
    <property type="evidence" value="ECO:0007669"/>
    <property type="project" value="InterPro"/>
</dbReference>
<comment type="caution">
    <text evidence="1">The sequence shown here is derived from an EMBL/GenBank/DDBJ whole genome shotgun (WGS) entry which is preliminary data.</text>
</comment>
<accession>A0A2S9J0H5</accession>
<proteinExistence type="predicted"/>